<dbReference type="PROSITE" id="PS51782">
    <property type="entry name" value="LYSM"/>
    <property type="match status" value="2"/>
</dbReference>
<feature type="compositionally biased region" description="Pro residues" evidence="1">
    <location>
        <begin position="162"/>
        <end position="171"/>
    </location>
</feature>
<evidence type="ECO:0000256" key="1">
    <source>
        <dbReference type="SAM" id="MobiDB-lite"/>
    </source>
</evidence>
<feature type="region of interest" description="Disordered" evidence="1">
    <location>
        <begin position="405"/>
        <end position="463"/>
    </location>
</feature>
<dbReference type="SMART" id="SM00257">
    <property type="entry name" value="LysM"/>
    <property type="match status" value="2"/>
</dbReference>
<dbReference type="Gene3D" id="3.10.350.10">
    <property type="entry name" value="LysM domain"/>
    <property type="match status" value="2"/>
</dbReference>
<feature type="compositionally biased region" description="Polar residues" evidence="1">
    <location>
        <begin position="441"/>
        <end position="463"/>
    </location>
</feature>
<accession>A0A917G381</accession>
<reference evidence="3" key="2">
    <citation type="submission" date="2020-09" db="EMBL/GenBank/DDBJ databases">
        <authorList>
            <person name="Sun Q."/>
            <person name="Zhou Y."/>
        </authorList>
    </citation>
    <scope>NUCLEOTIDE SEQUENCE</scope>
    <source>
        <strain evidence="3">CGMCC 1.12987</strain>
    </source>
</reference>
<dbReference type="RefSeq" id="WP_188532963.1">
    <property type="nucleotide sequence ID" value="NZ_BMGR01000016.1"/>
</dbReference>
<feature type="domain" description="LysM" evidence="2">
    <location>
        <begin position="2"/>
        <end position="47"/>
    </location>
</feature>
<dbReference type="PANTHER" id="PTHR33734">
    <property type="entry name" value="LYSM DOMAIN-CONTAINING GPI-ANCHORED PROTEIN 2"/>
    <property type="match status" value="1"/>
</dbReference>
<evidence type="ECO:0000313" key="4">
    <source>
        <dbReference type="Proteomes" id="UP000644756"/>
    </source>
</evidence>
<dbReference type="EMBL" id="BMGR01000016">
    <property type="protein sequence ID" value="GGG20196.1"/>
    <property type="molecule type" value="Genomic_DNA"/>
</dbReference>
<dbReference type="GO" id="GO:0008932">
    <property type="term" value="F:lytic endotransglycosylase activity"/>
    <property type="evidence" value="ECO:0007669"/>
    <property type="project" value="TreeGrafter"/>
</dbReference>
<evidence type="ECO:0000313" key="3">
    <source>
        <dbReference type="EMBL" id="GGG20196.1"/>
    </source>
</evidence>
<dbReference type="Proteomes" id="UP000644756">
    <property type="component" value="Unassembled WGS sequence"/>
</dbReference>
<dbReference type="AlphaFoldDB" id="A0A917G381"/>
<dbReference type="InterPro" id="IPR018392">
    <property type="entry name" value="LysM"/>
</dbReference>
<comment type="caution">
    <text evidence="3">The sequence shown here is derived from an EMBL/GenBank/DDBJ whole genome shotgun (WGS) entry which is preliminary data.</text>
</comment>
<dbReference type="InterPro" id="IPR036779">
    <property type="entry name" value="LysM_dom_sf"/>
</dbReference>
<gene>
    <name evidence="3" type="ORF">GCM10010916_41190</name>
</gene>
<evidence type="ECO:0000259" key="2">
    <source>
        <dbReference type="PROSITE" id="PS51782"/>
    </source>
</evidence>
<protein>
    <recommendedName>
        <fullName evidence="2">LysM domain-containing protein</fullName>
    </recommendedName>
</protein>
<proteinExistence type="predicted"/>
<feature type="compositionally biased region" description="Basic residues" evidence="1">
    <location>
        <begin position="429"/>
        <end position="440"/>
    </location>
</feature>
<dbReference type="CDD" id="cd00118">
    <property type="entry name" value="LysM"/>
    <property type="match status" value="2"/>
</dbReference>
<feature type="domain" description="LysM" evidence="2">
    <location>
        <begin position="61"/>
        <end position="106"/>
    </location>
</feature>
<dbReference type="PANTHER" id="PTHR33734:SF34">
    <property type="entry name" value="SPOIVD-ASSOCIATED FACTOR A"/>
    <property type="match status" value="1"/>
</dbReference>
<keyword evidence="4" id="KW-1185">Reference proteome</keyword>
<dbReference type="Pfam" id="PF01476">
    <property type="entry name" value="LysM"/>
    <property type="match status" value="2"/>
</dbReference>
<sequence length="463" mass="50104">MKIHIVKKGESLYSISQKYGVALEEVVKLNPGIANPDEIDVGMKIKLPSSPVQPGDMEIMHQHAVQQGDSLWKLSKAWGIPLSDMIKANPQLKNPNVLLLGEVVNIPKATGDAGGAAIPQTEHESMHYQMMSHPEKVPTHPIAPSKPNEPEKVPTDVVSPVAQPPEAKPVPEPAPLPAPIAEEKHAKPAFPIHFEYQHQHIDLFQHFGKPATEVMSSYELPKAPEYPSHIHHMPYGIGPSVMGAQENWPSHPLANMNMPAGVDNMYLAPTMNMPAGGDNMYHAPTMNMPAGGDNMYPASTMNIHAGAENQYPIMPGHAGMMTGPQAGAYGYGPIVFPPYAPIPHDCNPGFNAPVAGFGGWGPNPQLMGYPAMPMPYAHGYGGGNYPWDMTQPAEAKPCGCDCHEKREPEQPAVDTSGEAVVKQEAVKKSAVRKKEKKASIRTKSAARQQPVSRKTGSIPWINN</sequence>
<organism evidence="3 4">
    <name type="scientific">Paenibacillus abyssi</name>
    <dbReference type="NCBI Taxonomy" id="1340531"/>
    <lineage>
        <taxon>Bacteria</taxon>
        <taxon>Bacillati</taxon>
        <taxon>Bacillota</taxon>
        <taxon>Bacilli</taxon>
        <taxon>Bacillales</taxon>
        <taxon>Paenibacillaceae</taxon>
        <taxon>Paenibacillus</taxon>
    </lineage>
</organism>
<name>A0A917G381_9BACL</name>
<dbReference type="SUPFAM" id="SSF54106">
    <property type="entry name" value="LysM domain"/>
    <property type="match status" value="2"/>
</dbReference>
<feature type="region of interest" description="Disordered" evidence="1">
    <location>
        <begin position="133"/>
        <end position="171"/>
    </location>
</feature>
<reference evidence="3" key="1">
    <citation type="journal article" date="2014" name="Int. J. Syst. Evol. Microbiol.">
        <title>Complete genome sequence of Corynebacterium casei LMG S-19264T (=DSM 44701T), isolated from a smear-ripened cheese.</title>
        <authorList>
            <consortium name="US DOE Joint Genome Institute (JGI-PGF)"/>
            <person name="Walter F."/>
            <person name="Albersmeier A."/>
            <person name="Kalinowski J."/>
            <person name="Ruckert C."/>
        </authorList>
    </citation>
    <scope>NUCLEOTIDE SEQUENCE</scope>
    <source>
        <strain evidence="3">CGMCC 1.12987</strain>
    </source>
</reference>